<reference evidence="2" key="1">
    <citation type="journal article" date="2020" name="New Phytol.">
        <title>Comparative genomics reveals dynamic genome evolution in host specialist ectomycorrhizal fungi.</title>
        <authorList>
            <person name="Lofgren L.A."/>
            <person name="Nguyen N.H."/>
            <person name="Vilgalys R."/>
            <person name="Ruytinx J."/>
            <person name="Liao H.L."/>
            <person name="Branco S."/>
            <person name="Kuo A."/>
            <person name="LaButti K."/>
            <person name="Lipzen A."/>
            <person name="Andreopoulos W."/>
            <person name="Pangilinan J."/>
            <person name="Riley R."/>
            <person name="Hundley H."/>
            <person name="Na H."/>
            <person name="Barry K."/>
            <person name="Grigoriev I.V."/>
            <person name="Stajich J.E."/>
            <person name="Kennedy P.G."/>
        </authorList>
    </citation>
    <scope>NUCLEOTIDE SEQUENCE</scope>
    <source>
        <strain evidence="2">FC423</strain>
    </source>
</reference>
<evidence type="ECO:0000313" key="2">
    <source>
        <dbReference type="EMBL" id="KAG2091664.1"/>
    </source>
</evidence>
<dbReference type="RefSeq" id="XP_041286624.1">
    <property type="nucleotide sequence ID" value="XM_041442381.1"/>
</dbReference>
<feature type="region of interest" description="Disordered" evidence="1">
    <location>
        <begin position="21"/>
        <end position="61"/>
    </location>
</feature>
<dbReference type="Proteomes" id="UP000823399">
    <property type="component" value="Unassembled WGS sequence"/>
</dbReference>
<comment type="caution">
    <text evidence="2">The sequence shown here is derived from an EMBL/GenBank/DDBJ whole genome shotgun (WGS) entry which is preliminary data.</text>
</comment>
<dbReference type="OrthoDB" id="2686081at2759"/>
<proteinExistence type="predicted"/>
<dbReference type="GeneID" id="64704640"/>
<gene>
    <name evidence="2" type="ORF">F5147DRAFT_779951</name>
</gene>
<evidence type="ECO:0000313" key="3">
    <source>
        <dbReference type="Proteomes" id="UP000823399"/>
    </source>
</evidence>
<organism evidence="2 3">
    <name type="scientific">Suillus discolor</name>
    <dbReference type="NCBI Taxonomy" id="1912936"/>
    <lineage>
        <taxon>Eukaryota</taxon>
        <taxon>Fungi</taxon>
        <taxon>Dikarya</taxon>
        <taxon>Basidiomycota</taxon>
        <taxon>Agaricomycotina</taxon>
        <taxon>Agaricomycetes</taxon>
        <taxon>Agaricomycetidae</taxon>
        <taxon>Boletales</taxon>
        <taxon>Suillineae</taxon>
        <taxon>Suillaceae</taxon>
        <taxon>Suillus</taxon>
    </lineage>
</organism>
<feature type="compositionally biased region" description="Low complexity" evidence="1">
    <location>
        <begin position="52"/>
        <end position="61"/>
    </location>
</feature>
<name>A0A9P7EW88_9AGAM</name>
<protein>
    <submittedName>
        <fullName evidence="2">Uncharacterized protein</fullName>
    </submittedName>
</protein>
<keyword evidence="3" id="KW-1185">Reference proteome</keyword>
<accession>A0A9P7EW88</accession>
<dbReference type="EMBL" id="JABBWM010000095">
    <property type="protein sequence ID" value="KAG2091664.1"/>
    <property type="molecule type" value="Genomic_DNA"/>
</dbReference>
<dbReference type="AlphaFoldDB" id="A0A9P7EW88"/>
<sequence>MGRKARYLTLAEKTAALHRQKVNHAQSERGKATHRLRRSQNYAKAHSHKGSSKPPLISSQLPPLPRSLINLAVTSLPDGELFHLASQSADNLDESELPQWDNNPPYTMPPPSDTRAEVHFTENLVQVMHGRNSCLEKEELQQRVQKYTAGVLNLCTEMKDAIGVLLGQWYILQDYISGTKDCDRHFRMAQCLLQWRARRIYLYHTEVQKMLSGLNPYI</sequence>
<evidence type="ECO:0000256" key="1">
    <source>
        <dbReference type="SAM" id="MobiDB-lite"/>
    </source>
</evidence>